<dbReference type="Proteomes" id="UP001497623">
    <property type="component" value="Unassembled WGS sequence"/>
</dbReference>
<gene>
    <name evidence="2" type="ORF">MNOR_LOCUS37421</name>
</gene>
<sequence>MDNTLHLLIFLTLLHGGVGITCYYCDNADGGSYPYDPQCAMDGYDGRIQSRGPPYYSCCTKYYYDNIHVHHVVRGPAGSQEDGKCEDWGDHVLCYCREDKCNSGLCDWCLHSMNRTVQQIQNSENVQ</sequence>
<name>A0AAV2SKF9_MEGNR</name>
<keyword evidence="1" id="KW-0732">Signal</keyword>
<organism evidence="2 3">
    <name type="scientific">Meganyctiphanes norvegica</name>
    <name type="common">Northern krill</name>
    <name type="synonym">Thysanopoda norvegica</name>
    <dbReference type="NCBI Taxonomy" id="48144"/>
    <lineage>
        <taxon>Eukaryota</taxon>
        <taxon>Metazoa</taxon>
        <taxon>Ecdysozoa</taxon>
        <taxon>Arthropoda</taxon>
        <taxon>Crustacea</taxon>
        <taxon>Multicrustacea</taxon>
        <taxon>Malacostraca</taxon>
        <taxon>Eumalacostraca</taxon>
        <taxon>Eucarida</taxon>
        <taxon>Euphausiacea</taxon>
        <taxon>Euphausiidae</taxon>
        <taxon>Meganyctiphanes</taxon>
    </lineage>
</organism>
<dbReference type="AlphaFoldDB" id="A0AAV2SKF9"/>
<dbReference type="EMBL" id="CAXKWB010075178">
    <property type="protein sequence ID" value="CAL4199038.1"/>
    <property type="molecule type" value="Genomic_DNA"/>
</dbReference>
<proteinExistence type="predicted"/>
<comment type="caution">
    <text evidence="2">The sequence shown here is derived from an EMBL/GenBank/DDBJ whole genome shotgun (WGS) entry which is preliminary data.</text>
</comment>
<feature type="non-terminal residue" evidence="2">
    <location>
        <position position="127"/>
    </location>
</feature>
<evidence type="ECO:0000313" key="2">
    <source>
        <dbReference type="EMBL" id="CAL4199038.1"/>
    </source>
</evidence>
<feature type="signal peptide" evidence="1">
    <location>
        <begin position="1"/>
        <end position="19"/>
    </location>
</feature>
<evidence type="ECO:0000313" key="3">
    <source>
        <dbReference type="Proteomes" id="UP001497623"/>
    </source>
</evidence>
<evidence type="ECO:0000256" key="1">
    <source>
        <dbReference type="SAM" id="SignalP"/>
    </source>
</evidence>
<accession>A0AAV2SKF9</accession>
<reference evidence="2 3" key="1">
    <citation type="submission" date="2024-05" db="EMBL/GenBank/DDBJ databases">
        <authorList>
            <person name="Wallberg A."/>
        </authorList>
    </citation>
    <scope>NUCLEOTIDE SEQUENCE [LARGE SCALE GENOMIC DNA]</scope>
</reference>
<keyword evidence="3" id="KW-1185">Reference proteome</keyword>
<feature type="chain" id="PRO_5043393850" evidence="1">
    <location>
        <begin position="20"/>
        <end position="127"/>
    </location>
</feature>
<protein>
    <submittedName>
        <fullName evidence="2">Uncharacterized protein</fullName>
    </submittedName>
</protein>